<proteinExistence type="predicted"/>
<evidence type="ECO:0000313" key="1">
    <source>
        <dbReference type="EMBL" id="KKL70374.1"/>
    </source>
</evidence>
<name>A0A0F9E8W0_9ZZZZ</name>
<dbReference type="Pfam" id="PF00378">
    <property type="entry name" value="ECH_1"/>
    <property type="match status" value="1"/>
</dbReference>
<dbReference type="SUPFAM" id="SSF52096">
    <property type="entry name" value="ClpP/crotonase"/>
    <property type="match status" value="1"/>
</dbReference>
<dbReference type="InterPro" id="IPR001753">
    <property type="entry name" value="Enoyl-CoA_hydra/iso"/>
</dbReference>
<accession>A0A0F9E8W0</accession>
<organism evidence="1">
    <name type="scientific">marine sediment metagenome</name>
    <dbReference type="NCBI Taxonomy" id="412755"/>
    <lineage>
        <taxon>unclassified sequences</taxon>
        <taxon>metagenomes</taxon>
        <taxon>ecological metagenomes</taxon>
    </lineage>
</organism>
<dbReference type="GO" id="GO:0005739">
    <property type="term" value="C:mitochondrion"/>
    <property type="evidence" value="ECO:0007669"/>
    <property type="project" value="TreeGrafter"/>
</dbReference>
<dbReference type="EMBL" id="LAZR01025914">
    <property type="protein sequence ID" value="KKL70374.1"/>
    <property type="molecule type" value="Genomic_DNA"/>
</dbReference>
<sequence>MKKISIEDRGAVAILRLTNGVTNAISPELVKDLSIASTQIRNEFRGMIFAGGTRFFSIGLSLPELLQLDRASMTEFWYDFDQAVFNLFTLPLPSACAIAGHAIAGGTILALTCDYRLATAEKKLLGLNEVKLGLPVPYLADLILRQTVGDRSATELLYRGNFIDTEKALEIGLVDEVHQNEHLEEQTVERITEIATHPQPAFTTIKSNRLEAIRLRYEKNNRA</sequence>
<dbReference type="AlphaFoldDB" id="A0A0F9E8W0"/>
<dbReference type="PANTHER" id="PTHR11941:SF45">
    <property type="entry name" value="ENOYL-COA DELTA ISOMERASE 1, MITOCHONDRIAL"/>
    <property type="match status" value="1"/>
</dbReference>
<evidence type="ECO:0008006" key="2">
    <source>
        <dbReference type="Google" id="ProtNLM"/>
    </source>
</evidence>
<dbReference type="CDD" id="cd06558">
    <property type="entry name" value="crotonase-like"/>
    <property type="match status" value="1"/>
</dbReference>
<dbReference type="InterPro" id="IPR029045">
    <property type="entry name" value="ClpP/crotonase-like_dom_sf"/>
</dbReference>
<reference evidence="1" key="1">
    <citation type="journal article" date="2015" name="Nature">
        <title>Complex archaea that bridge the gap between prokaryotes and eukaryotes.</title>
        <authorList>
            <person name="Spang A."/>
            <person name="Saw J.H."/>
            <person name="Jorgensen S.L."/>
            <person name="Zaremba-Niedzwiedzka K."/>
            <person name="Martijn J."/>
            <person name="Lind A.E."/>
            <person name="van Eijk R."/>
            <person name="Schleper C."/>
            <person name="Guy L."/>
            <person name="Ettema T.J."/>
        </authorList>
    </citation>
    <scope>NUCLEOTIDE SEQUENCE</scope>
</reference>
<dbReference type="GO" id="GO:0006635">
    <property type="term" value="P:fatty acid beta-oxidation"/>
    <property type="evidence" value="ECO:0007669"/>
    <property type="project" value="TreeGrafter"/>
</dbReference>
<feature type="non-terminal residue" evidence="1">
    <location>
        <position position="223"/>
    </location>
</feature>
<gene>
    <name evidence="1" type="ORF">LCGC14_2105530</name>
</gene>
<dbReference type="Gene3D" id="3.90.226.10">
    <property type="entry name" value="2-enoyl-CoA Hydratase, Chain A, domain 1"/>
    <property type="match status" value="1"/>
</dbReference>
<protein>
    <recommendedName>
        <fullName evidence="2">Enoyl-CoA hydratase/isomerase family protein</fullName>
    </recommendedName>
</protein>
<dbReference type="PANTHER" id="PTHR11941">
    <property type="entry name" value="ENOYL-COA HYDRATASE-RELATED"/>
    <property type="match status" value="1"/>
</dbReference>
<comment type="caution">
    <text evidence="1">The sequence shown here is derived from an EMBL/GenBank/DDBJ whole genome shotgun (WGS) entry which is preliminary data.</text>
</comment>